<dbReference type="Pfam" id="PF01657">
    <property type="entry name" value="Stress-antifung"/>
    <property type="match status" value="1"/>
</dbReference>
<accession>A0A151U710</accession>
<dbReference type="Gene3D" id="3.30.430.20">
    <property type="entry name" value="Gnk2 domain, C-X8-C-X2-C motif"/>
    <property type="match status" value="1"/>
</dbReference>
<keyword evidence="2" id="KW-0677">Repeat</keyword>
<reference evidence="4 5" key="1">
    <citation type="journal article" date="2012" name="Nat. Biotechnol.">
        <title>Draft genome sequence of pigeonpea (Cajanus cajan), an orphan legume crop of resource-poor farmers.</title>
        <authorList>
            <person name="Varshney R.K."/>
            <person name="Chen W."/>
            <person name="Li Y."/>
            <person name="Bharti A.K."/>
            <person name="Saxena R.K."/>
            <person name="Schlueter J.A."/>
            <person name="Donoghue M.T."/>
            <person name="Azam S."/>
            <person name="Fan G."/>
            <person name="Whaley A.M."/>
            <person name="Farmer A.D."/>
            <person name="Sheridan J."/>
            <person name="Iwata A."/>
            <person name="Tuteja R."/>
            <person name="Penmetsa R.V."/>
            <person name="Wu W."/>
            <person name="Upadhyaya H.D."/>
            <person name="Yang S.P."/>
            <person name="Shah T."/>
            <person name="Saxena K.B."/>
            <person name="Michael T."/>
            <person name="McCombie W.R."/>
            <person name="Yang B."/>
            <person name="Zhang G."/>
            <person name="Yang H."/>
            <person name="Wang J."/>
            <person name="Spillane C."/>
            <person name="Cook D.R."/>
            <person name="May G.D."/>
            <person name="Xu X."/>
            <person name="Jackson S.A."/>
        </authorList>
    </citation>
    <scope>NUCLEOTIDE SEQUENCE [LARGE SCALE GENOMIC DNA]</scope>
    <source>
        <strain evidence="5">cv. Asha</strain>
    </source>
</reference>
<dbReference type="EMBL" id="CM003604">
    <property type="protein sequence ID" value="KYP75058.1"/>
    <property type="molecule type" value="Genomic_DNA"/>
</dbReference>
<dbReference type="PANTHER" id="PTHR32099:SF110">
    <property type="entry name" value="CYSTEINE-RICH RECEPTOR-KINASE-LIKE PROTEIN"/>
    <property type="match status" value="1"/>
</dbReference>
<dbReference type="AlphaFoldDB" id="A0A151U710"/>
<keyword evidence="5" id="KW-1185">Reference proteome</keyword>
<evidence type="ECO:0000256" key="1">
    <source>
        <dbReference type="ARBA" id="ARBA00022729"/>
    </source>
</evidence>
<protein>
    <submittedName>
        <fullName evidence="4">Cysteine-rich repeat secretory protein 1</fullName>
    </submittedName>
</protein>
<evidence type="ECO:0000313" key="5">
    <source>
        <dbReference type="Proteomes" id="UP000075243"/>
    </source>
</evidence>
<proteinExistence type="predicted"/>
<dbReference type="STRING" id="3821.A0A151U710"/>
<sequence length="108" mass="12218">MCFGDFSPTLCHQCVLNATQTISSQCPSSKEAIIWYNHCLLHYSDRPSLSALDTSPAYKHLNIVNYTSNPNQLQSFFTSYGSYIATPTKSKEKKINKNVVPHNDICWL</sequence>
<dbReference type="InterPro" id="IPR002902">
    <property type="entry name" value="GNK2"/>
</dbReference>
<dbReference type="PANTHER" id="PTHR32099">
    <property type="entry name" value="CYSTEINE-RICH REPEAT SECRETORY PROTEIN"/>
    <property type="match status" value="1"/>
</dbReference>
<evidence type="ECO:0000259" key="3">
    <source>
        <dbReference type="PROSITE" id="PS51473"/>
    </source>
</evidence>
<gene>
    <name evidence="4" type="ORF">KK1_007755</name>
</gene>
<evidence type="ECO:0000256" key="2">
    <source>
        <dbReference type="ARBA" id="ARBA00022737"/>
    </source>
</evidence>
<keyword evidence="1" id="KW-0732">Signal</keyword>
<dbReference type="Proteomes" id="UP000075243">
    <property type="component" value="Chromosome 2"/>
</dbReference>
<organism evidence="4 5">
    <name type="scientific">Cajanus cajan</name>
    <name type="common">Pigeon pea</name>
    <name type="synonym">Cajanus indicus</name>
    <dbReference type="NCBI Taxonomy" id="3821"/>
    <lineage>
        <taxon>Eukaryota</taxon>
        <taxon>Viridiplantae</taxon>
        <taxon>Streptophyta</taxon>
        <taxon>Embryophyta</taxon>
        <taxon>Tracheophyta</taxon>
        <taxon>Spermatophyta</taxon>
        <taxon>Magnoliopsida</taxon>
        <taxon>eudicotyledons</taxon>
        <taxon>Gunneridae</taxon>
        <taxon>Pentapetalae</taxon>
        <taxon>rosids</taxon>
        <taxon>fabids</taxon>
        <taxon>Fabales</taxon>
        <taxon>Fabaceae</taxon>
        <taxon>Papilionoideae</taxon>
        <taxon>50 kb inversion clade</taxon>
        <taxon>NPAAA clade</taxon>
        <taxon>indigoferoid/millettioid clade</taxon>
        <taxon>Phaseoleae</taxon>
        <taxon>Cajanus</taxon>
    </lineage>
</organism>
<dbReference type="InterPro" id="IPR038408">
    <property type="entry name" value="GNK2_sf"/>
</dbReference>
<feature type="domain" description="Gnk2-homologous" evidence="3">
    <location>
        <begin position="1"/>
        <end position="48"/>
    </location>
</feature>
<dbReference type="Gramene" id="C.cajan_07549.t">
    <property type="protein sequence ID" value="C.cajan_07549.t.cds1"/>
    <property type="gene ID" value="C.cajan_07549"/>
</dbReference>
<evidence type="ECO:0000313" key="4">
    <source>
        <dbReference type="EMBL" id="KYP75058.1"/>
    </source>
</evidence>
<name>A0A151U710_CAJCA</name>
<dbReference type="CDD" id="cd23509">
    <property type="entry name" value="Gnk2-like"/>
    <property type="match status" value="1"/>
</dbReference>
<dbReference type="PROSITE" id="PS51473">
    <property type="entry name" value="GNK2"/>
    <property type="match status" value="1"/>
</dbReference>